<dbReference type="RefSeq" id="WP_181905183.1">
    <property type="nucleotide sequence ID" value="NZ_QRDW01000001.1"/>
</dbReference>
<organism evidence="5 6">
    <name type="scientific">Aestuariispira insulae</name>
    <dbReference type="NCBI Taxonomy" id="1461337"/>
    <lineage>
        <taxon>Bacteria</taxon>
        <taxon>Pseudomonadati</taxon>
        <taxon>Pseudomonadota</taxon>
        <taxon>Alphaproteobacteria</taxon>
        <taxon>Rhodospirillales</taxon>
        <taxon>Kiloniellaceae</taxon>
        <taxon>Aestuariispira</taxon>
    </lineage>
</organism>
<dbReference type="PANTHER" id="PTHR35147:SF2">
    <property type="entry name" value="CHEMORECEPTOR GLUTAMINE DEAMIDASE CHED-RELATED"/>
    <property type="match status" value="1"/>
</dbReference>
<dbReference type="Proteomes" id="UP000256845">
    <property type="component" value="Unassembled WGS sequence"/>
</dbReference>
<dbReference type="CDD" id="cd16352">
    <property type="entry name" value="CheD"/>
    <property type="match status" value="1"/>
</dbReference>
<dbReference type="InterPro" id="IPR038592">
    <property type="entry name" value="CheD-like_sf"/>
</dbReference>
<sequence length="216" mass="23798">MDKVTGSRYADDLDPEHPQESPLHSYFDPKLKRTAVKVRPGTHYVTSRQSEVIVTTLGSCISACIRDTAAGIGGMNHFMLPESETGLWGGASAALRYGNHAMEVLINDLLKMGAARNRLEIKLFGGGSVVKSLSDVGERNIKFILRYMKNEHLATAVQHLGGKQARSICYFPDSGRVRMKLLDHSRDNEILADENAFGSKLSERKKSGFGNDAELF</sequence>
<comment type="similarity">
    <text evidence="3">Belongs to the CheD family.</text>
</comment>
<dbReference type="GO" id="GO:0006935">
    <property type="term" value="P:chemotaxis"/>
    <property type="evidence" value="ECO:0007669"/>
    <property type="project" value="UniProtKB-UniRule"/>
</dbReference>
<keyword evidence="6" id="KW-1185">Reference proteome</keyword>
<dbReference type="GO" id="GO:0050568">
    <property type="term" value="F:protein-glutamine glutaminase activity"/>
    <property type="evidence" value="ECO:0007669"/>
    <property type="project" value="UniProtKB-UniRule"/>
</dbReference>
<dbReference type="Gene3D" id="3.30.1330.200">
    <property type="match status" value="1"/>
</dbReference>
<dbReference type="SUPFAM" id="SSF64438">
    <property type="entry name" value="CNF1/YfiH-like putative cysteine hydrolases"/>
    <property type="match status" value="1"/>
</dbReference>
<feature type="region of interest" description="Disordered" evidence="4">
    <location>
        <begin position="1"/>
        <end position="25"/>
    </location>
</feature>
<proteinExistence type="inferred from homology"/>
<dbReference type="EMBL" id="QRDW01000001">
    <property type="protein sequence ID" value="RED54072.1"/>
    <property type="molecule type" value="Genomic_DNA"/>
</dbReference>
<dbReference type="InterPro" id="IPR011324">
    <property type="entry name" value="Cytotoxic_necrot_fac-like_cat"/>
</dbReference>
<dbReference type="Pfam" id="PF03975">
    <property type="entry name" value="CheD"/>
    <property type="match status" value="1"/>
</dbReference>
<comment type="function">
    <text evidence="3">Probably deamidates glutamine residues to glutamate on methyl-accepting chemotaxis receptors (MCPs), playing an important role in chemotaxis.</text>
</comment>
<dbReference type="EC" id="3.5.1.44" evidence="3"/>
<keyword evidence="2 3" id="KW-0378">Hydrolase</keyword>
<comment type="catalytic activity">
    <reaction evidence="3">
        <text>L-glutaminyl-[protein] + H2O = L-glutamyl-[protein] + NH4(+)</text>
        <dbReference type="Rhea" id="RHEA:16441"/>
        <dbReference type="Rhea" id="RHEA-COMP:10207"/>
        <dbReference type="Rhea" id="RHEA-COMP:10208"/>
        <dbReference type="ChEBI" id="CHEBI:15377"/>
        <dbReference type="ChEBI" id="CHEBI:28938"/>
        <dbReference type="ChEBI" id="CHEBI:29973"/>
        <dbReference type="ChEBI" id="CHEBI:30011"/>
        <dbReference type="EC" id="3.5.1.44"/>
    </reaction>
</comment>
<evidence type="ECO:0000256" key="3">
    <source>
        <dbReference type="HAMAP-Rule" id="MF_01440"/>
    </source>
</evidence>
<evidence type="ECO:0000313" key="5">
    <source>
        <dbReference type="EMBL" id="RED54072.1"/>
    </source>
</evidence>
<comment type="caution">
    <text evidence="5">The sequence shown here is derived from an EMBL/GenBank/DDBJ whole genome shotgun (WGS) entry which is preliminary data.</text>
</comment>
<reference evidence="5 6" key="1">
    <citation type="submission" date="2018-07" db="EMBL/GenBank/DDBJ databases">
        <title>Genomic Encyclopedia of Type Strains, Phase III (KMG-III): the genomes of soil and plant-associated and newly described type strains.</title>
        <authorList>
            <person name="Whitman W."/>
        </authorList>
    </citation>
    <scope>NUCLEOTIDE SEQUENCE [LARGE SCALE GENOMIC DNA]</scope>
    <source>
        <strain evidence="5 6">CECT 8488</strain>
    </source>
</reference>
<protein>
    <recommendedName>
        <fullName evidence="3">Probable chemoreceptor glutamine deamidase CheD</fullName>
        <ecNumber evidence="3">3.5.1.44</ecNumber>
    </recommendedName>
</protein>
<dbReference type="PANTHER" id="PTHR35147">
    <property type="entry name" value="CHEMORECEPTOR GLUTAMINE DEAMIDASE CHED-RELATED"/>
    <property type="match status" value="1"/>
</dbReference>
<evidence type="ECO:0000256" key="4">
    <source>
        <dbReference type="SAM" id="MobiDB-lite"/>
    </source>
</evidence>
<evidence type="ECO:0000313" key="6">
    <source>
        <dbReference type="Proteomes" id="UP000256845"/>
    </source>
</evidence>
<dbReference type="HAMAP" id="MF_01440">
    <property type="entry name" value="CheD"/>
    <property type="match status" value="1"/>
</dbReference>
<evidence type="ECO:0000256" key="1">
    <source>
        <dbReference type="ARBA" id="ARBA00022500"/>
    </source>
</evidence>
<evidence type="ECO:0000256" key="2">
    <source>
        <dbReference type="ARBA" id="ARBA00022801"/>
    </source>
</evidence>
<feature type="compositionally biased region" description="Basic and acidic residues" evidence="4">
    <location>
        <begin position="1"/>
        <end position="19"/>
    </location>
</feature>
<name>A0A3D9HX40_9PROT</name>
<dbReference type="InterPro" id="IPR005659">
    <property type="entry name" value="Chemorcpt_Glu_NH3ase_CheD"/>
</dbReference>
<gene>
    <name evidence="3" type="primary">cheD</name>
    <name evidence="5" type="ORF">DFP90_101873</name>
</gene>
<dbReference type="AlphaFoldDB" id="A0A3D9HX40"/>
<accession>A0A3D9HX40</accession>
<keyword evidence="1 3" id="KW-0145">Chemotaxis</keyword>